<dbReference type="Proteomes" id="UP001239994">
    <property type="component" value="Unassembled WGS sequence"/>
</dbReference>
<evidence type="ECO:0000313" key="2">
    <source>
        <dbReference type="Proteomes" id="UP001239994"/>
    </source>
</evidence>
<accession>A0AAD8Z7J4</accession>
<name>A0AAD8Z7J4_9TELE</name>
<keyword evidence="2" id="KW-1185">Reference proteome</keyword>
<organism evidence="1 2">
    <name type="scientific">Electrophorus voltai</name>
    <dbReference type="NCBI Taxonomy" id="2609070"/>
    <lineage>
        <taxon>Eukaryota</taxon>
        <taxon>Metazoa</taxon>
        <taxon>Chordata</taxon>
        <taxon>Craniata</taxon>
        <taxon>Vertebrata</taxon>
        <taxon>Euteleostomi</taxon>
        <taxon>Actinopterygii</taxon>
        <taxon>Neopterygii</taxon>
        <taxon>Teleostei</taxon>
        <taxon>Ostariophysi</taxon>
        <taxon>Gymnotiformes</taxon>
        <taxon>Gymnotoidei</taxon>
        <taxon>Gymnotidae</taxon>
        <taxon>Electrophorus</taxon>
    </lineage>
</organism>
<comment type="caution">
    <text evidence="1">The sequence shown here is derived from an EMBL/GenBank/DDBJ whole genome shotgun (WGS) entry which is preliminary data.</text>
</comment>
<reference evidence="1" key="1">
    <citation type="submission" date="2023-03" db="EMBL/GenBank/DDBJ databases">
        <title>Electrophorus voltai genome.</title>
        <authorList>
            <person name="Bian C."/>
        </authorList>
    </citation>
    <scope>NUCLEOTIDE SEQUENCE</scope>
    <source>
        <strain evidence="1">CB-2022</strain>
        <tissue evidence="1">Muscle</tissue>
    </source>
</reference>
<evidence type="ECO:0000313" key="1">
    <source>
        <dbReference type="EMBL" id="KAK1792800.1"/>
    </source>
</evidence>
<feature type="non-terminal residue" evidence="1">
    <location>
        <position position="1"/>
    </location>
</feature>
<protein>
    <submittedName>
        <fullName evidence="1">Uncharacterized protein</fullName>
    </submittedName>
</protein>
<sequence length="27" mass="3065">MYWEGTPWPSQSERFELDSLGCGGFQG</sequence>
<dbReference type="EMBL" id="JAROKS010000019">
    <property type="protein sequence ID" value="KAK1792800.1"/>
    <property type="molecule type" value="Genomic_DNA"/>
</dbReference>
<dbReference type="AlphaFoldDB" id="A0AAD8Z7J4"/>
<gene>
    <name evidence="1" type="ORF">P4O66_012709</name>
</gene>
<proteinExistence type="predicted"/>